<evidence type="ECO:0000256" key="17">
    <source>
        <dbReference type="ARBA" id="ARBA00048889"/>
    </source>
</evidence>
<evidence type="ECO:0000256" key="3">
    <source>
        <dbReference type="ARBA" id="ARBA00010794"/>
    </source>
</evidence>
<dbReference type="SUPFAM" id="SSF144232">
    <property type="entry name" value="HIT/MYND zinc finger-like"/>
    <property type="match status" value="1"/>
</dbReference>
<reference evidence="21 22" key="1">
    <citation type="submission" date="2024-05" db="EMBL/GenBank/DDBJ databases">
        <title>A draft genome resource for the thread blight pathogen Marasmius tenuissimus strain MS-2.</title>
        <authorList>
            <person name="Yulfo-Soto G.E."/>
            <person name="Baruah I.K."/>
            <person name="Amoako-Attah I."/>
            <person name="Bukari Y."/>
            <person name="Meinhardt L.W."/>
            <person name="Bailey B.A."/>
            <person name="Cohen S.P."/>
        </authorList>
    </citation>
    <scope>NUCLEOTIDE SEQUENCE [LARGE SCALE GENOMIC DNA]</scope>
    <source>
        <strain evidence="21 22">MS-2</strain>
    </source>
</reference>
<evidence type="ECO:0000256" key="19">
    <source>
        <dbReference type="SAM" id="MobiDB-lite"/>
    </source>
</evidence>
<keyword evidence="6" id="KW-0808">Transferase</keyword>
<accession>A0ABR2ZUK2</accession>
<evidence type="ECO:0000256" key="5">
    <source>
        <dbReference type="ARBA" id="ARBA00022640"/>
    </source>
</evidence>
<keyword evidence="4" id="KW-0150">Chloroplast</keyword>
<keyword evidence="12" id="KW-0809">Transit peptide</keyword>
<evidence type="ECO:0000256" key="8">
    <source>
        <dbReference type="ARBA" id="ARBA00022723"/>
    </source>
</evidence>
<organism evidence="21 22">
    <name type="scientific">Marasmius tenuissimus</name>
    <dbReference type="NCBI Taxonomy" id="585030"/>
    <lineage>
        <taxon>Eukaryota</taxon>
        <taxon>Fungi</taxon>
        <taxon>Dikarya</taxon>
        <taxon>Basidiomycota</taxon>
        <taxon>Agaricomycotina</taxon>
        <taxon>Agaricomycetes</taxon>
        <taxon>Agaricomycetidae</taxon>
        <taxon>Agaricales</taxon>
        <taxon>Marasmiineae</taxon>
        <taxon>Marasmiaceae</taxon>
        <taxon>Marasmius</taxon>
    </lineage>
</organism>
<feature type="region of interest" description="Disordered" evidence="19">
    <location>
        <begin position="1"/>
        <end position="28"/>
    </location>
</feature>
<name>A0ABR2ZUK2_9AGAR</name>
<sequence>MTPTTPELSDDTDCFSTESDWSTDDTEHAQERADYCLRKCAKYLTKLRDNRKQIRRQFRGRKSRKRATTDFSDDLISNPPLFPSSITSSEQVDSILASIDSLCCLLSSETIDIDKKLQEAIRQVWHRVLGWIAILLQTHFIDDSPPYQIDPKELDERREEILEAANDVVMALDDLATGDQNGSFPALKRAPLFIPTVLEACFHHAEVRGVKNAFSVNFLPFIDFPSSREQFDAAIKRLRSRFDISGTLFKAFHNATAKESLVKGEGIEGPLSLMFLVITHGDEWNELVRELLAKGLVPQCTSVMNAIALEIEESRDSLDKEAPAFSVMIIRLILQHTFRYGLTWVNQSLDSGTLFSSLAMIWISHKVEASYPGMELDAASYPELLDGLRPFLIFRSVLKRVSRELRNIRESGLLGILDEETDKELRMSLERIREEAVGFRRSMRKFDAKARREKERYCVNEMCDIKYTRRDHKGRQLEAKRCSRCRVATYCSSACQTTHWNEGGHRDECRTLPRPKSGQSYQPSHLDISFVKYLVRQHLEANLVAVKTEKIIVENLSKRLEGETFLVIFEMLETPMKVSMCSLEDQDEMPDNLQKRFRDERWKDRVRKDQWEALVLVLLPFGPLEDRYSLIYVENLENVETLA</sequence>
<protein>
    <recommendedName>
        <fullName evidence="16">phytol kinase</fullName>
        <ecNumber evidence="16">2.7.1.182</ecNumber>
    </recommendedName>
</protein>
<evidence type="ECO:0000256" key="6">
    <source>
        <dbReference type="ARBA" id="ARBA00022679"/>
    </source>
</evidence>
<evidence type="ECO:0000256" key="18">
    <source>
        <dbReference type="PROSITE-ProRule" id="PRU00134"/>
    </source>
</evidence>
<evidence type="ECO:0000256" key="15">
    <source>
        <dbReference type="ARBA" id="ARBA00024015"/>
    </source>
</evidence>
<dbReference type="InterPro" id="IPR002893">
    <property type="entry name" value="Znf_MYND"/>
</dbReference>
<comment type="pathway">
    <text evidence="15">Cofactor biosynthesis; tocopherol biosynthesis.</text>
</comment>
<evidence type="ECO:0000256" key="11">
    <source>
        <dbReference type="ARBA" id="ARBA00022833"/>
    </source>
</evidence>
<evidence type="ECO:0000256" key="14">
    <source>
        <dbReference type="ARBA" id="ARBA00023136"/>
    </source>
</evidence>
<dbReference type="Pfam" id="PF01753">
    <property type="entry name" value="zf-MYND"/>
    <property type="match status" value="1"/>
</dbReference>
<evidence type="ECO:0000313" key="22">
    <source>
        <dbReference type="Proteomes" id="UP001437256"/>
    </source>
</evidence>
<comment type="caution">
    <text evidence="21">The sequence shown here is derived from an EMBL/GenBank/DDBJ whole genome shotgun (WGS) entry which is preliminary data.</text>
</comment>
<dbReference type="EMBL" id="JBBXMP010000054">
    <property type="protein sequence ID" value="KAL0064955.1"/>
    <property type="molecule type" value="Genomic_DNA"/>
</dbReference>
<evidence type="ECO:0000256" key="13">
    <source>
        <dbReference type="ARBA" id="ARBA00022989"/>
    </source>
</evidence>
<keyword evidence="22" id="KW-1185">Reference proteome</keyword>
<comment type="subcellular location">
    <subcellularLocation>
        <location evidence="1">Membrane</location>
        <topology evidence="1">Multi-pass membrane protein</topology>
    </subcellularLocation>
    <subcellularLocation>
        <location evidence="2">Plastid</location>
        <location evidence="2">Chloroplast</location>
    </subcellularLocation>
</comment>
<dbReference type="PANTHER" id="PTHR32523:SF8">
    <property type="entry name" value="DOLICHOL KINASE"/>
    <property type="match status" value="1"/>
</dbReference>
<dbReference type="Gene3D" id="6.10.140.2220">
    <property type="match status" value="1"/>
</dbReference>
<evidence type="ECO:0000256" key="16">
    <source>
        <dbReference type="ARBA" id="ARBA00039024"/>
    </source>
</evidence>
<keyword evidence="7" id="KW-0812">Transmembrane</keyword>
<keyword evidence="9 18" id="KW-0863">Zinc-finger</keyword>
<dbReference type="InterPro" id="IPR039606">
    <property type="entry name" value="Phytol/farnesol_kinase"/>
</dbReference>
<keyword evidence="13" id="KW-1133">Transmembrane helix</keyword>
<dbReference type="EC" id="2.7.1.182" evidence="16"/>
<comment type="similarity">
    <text evidence="3">Belongs to the polyprenol kinase family.</text>
</comment>
<evidence type="ECO:0000256" key="12">
    <source>
        <dbReference type="ARBA" id="ARBA00022946"/>
    </source>
</evidence>
<evidence type="ECO:0000256" key="2">
    <source>
        <dbReference type="ARBA" id="ARBA00004229"/>
    </source>
</evidence>
<evidence type="ECO:0000256" key="7">
    <source>
        <dbReference type="ARBA" id="ARBA00022692"/>
    </source>
</evidence>
<dbReference type="Proteomes" id="UP001437256">
    <property type="component" value="Unassembled WGS sequence"/>
</dbReference>
<keyword evidence="14" id="KW-0472">Membrane</keyword>
<dbReference type="PROSITE" id="PS50865">
    <property type="entry name" value="ZF_MYND_2"/>
    <property type="match status" value="1"/>
</dbReference>
<evidence type="ECO:0000259" key="20">
    <source>
        <dbReference type="PROSITE" id="PS50865"/>
    </source>
</evidence>
<gene>
    <name evidence="21" type="ORF">AAF712_008077</name>
</gene>
<proteinExistence type="inferred from homology"/>
<keyword evidence="8" id="KW-0479">Metal-binding</keyword>
<keyword evidence="5" id="KW-0934">Plastid</keyword>
<evidence type="ECO:0000256" key="4">
    <source>
        <dbReference type="ARBA" id="ARBA00022528"/>
    </source>
</evidence>
<keyword evidence="10" id="KW-0418">Kinase</keyword>
<evidence type="ECO:0000256" key="9">
    <source>
        <dbReference type="ARBA" id="ARBA00022771"/>
    </source>
</evidence>
<dbReference type="PANTHER" id="PTHR32523">
    <property type="entry name" value="PHYTOL KINASE 1, CHLOROPLASTIC"/>
    <property type="match status" value="1"/>
</dbReference>
<feature type="domain" description="MYND-type" evidence="20">
    <location>
        <begin position="460"/>
        <end position="509"/>
    </location>
</feature>
<keyword evidence="11" id="KW-0862">Zinc</keyword>
<comment type="catalytic activity">
    <reaction evidence="17">
        <text>phytol + CTP = phytyl phosphate + CDP + H(+)</text>
        <dbReference type="Rhea" id="RHEA:38055"/>
        <dbReference type="ChEBI" id="CHEBI:15378"/>
        <dbReference type="ChEBI" id="CHEBI:17327"/>
        <dbReference type="ChEBI" id="CHEBI:37563"/>
        <dbReference type="ChEBI" id="CHEBI:58069"/>
        <dbReference type="ChEBI" id="CHEBI:75483"/>
        <dbReference type="EC" id="2.7.1.182"/>
    </reaction>
</comment>
<evidence type="ECO:0000256" key="10">
    <source>
        <dbReference type="ARBA" id="ARBA00022777"/>
    </source>
</evidence>
<evidence type="ECO:0000313" key="21">
    <source>
        <dbReference type="EMBL" id="KAL0064955.1"/>
    </source>
</evidence>
<evidence type="ECO:0000256" key="1">
    <source>
        <dbReference type="ARBA" id="ARBA00004141"/>
    </source>
</evidence>